<organism evidence="2 3">
    <name type="scientific">Operophtera brumata</name>
    <name type="common">Winter moth</name>
    <name type="synonym">Phalaena brumata</name>
    <dbReference type="NCBI Taxonomy" id="104452"/>
    <lineage>
        <taxon>Eukaryota</taxon>
        <taxon>Metazoa</taxon>
        <taxon>Ecdysozoa</taxon>
        <taxon>Arthropoda</taxon>
        <taxon>Hexapoda</taxon>
        <taxon>Insecta</taxon>
        <taxon>Pterygota</taxon>
        <taxon>Neoptera</taxon>
        <taxon>Endopterygota</taxon>
        <taxon>Lepidoptera</taxon>
        <taxon>Glossata</taxon>
        <taxon>Ditrysia</taxon>
        <taxon>Geometroidea</taxon>
        <taxon>Geometridae</taxon>
        <taxon>Larentiinae</taxon>
        <taxon>Operophtera</taxon>
    </lineage>
</organism>
<evidence type="ECO:0008006" key="4">
    <source>
        <dbReference type="Google" id="ProtNLM"/>
    </source>
</evidence>
<reference evidence="2 3" key="1">
    <citation type="journal article" date="2015" name="Genome Biol. Evol.">
        <title>The genome of winter moth (Operophtera brumata) provides a genomic perspective on sexual dimorphism and phenology.</title>
        <authorList>
            <person name="Derks M.F."/>
            <person name="Smit S."/>
            <person name="Salis L."/>
            <person name="Schijlen E."/>
            <person name="Bossers A."/>
            <person name="Mateman C."/>
            <person name="Pijl A.S."/>
            <person name="de Ridder D."/>
            <person name="Groenen M.A."/>
            <person name="Visser M.E."/>
            <person name="Megens H.J."/>
        </authorList>
    </citation>
    <scope>NUCLEOTIDE SEQUENCE [LARGE SCALE GENOMIC DNA]</scope>
    <source>
        <strain evidence="2">WM2013NL</strain>
        <tissue evidence="2">Head and thorax</tissue>
    </source>
</reference>
<dbReference type="EMBL" id="JTDY01004164">
    <property type="protein sequence ID" value="KOB68509.1"/>
    <property type="molecule type" value="Genomic_DNA"/>
</dbReference>
<dbReference type="Proteomes" id="UP000037510">
    <property type="component" value="Unassembled WGS sequence"/>
</dbReference>
<evidence type="ECO:0000256" key="1">
    <source>
        <dbReference type="SAM" id="MobiDB-lite"/>
    </source>
</evidence>
<evidence type="ECO:0000313" key="2">
    <source>
        <dbReference type="EMBL" id="KOB68509.1"/>
    </source>
</evidence>
<accession>A0A0L7KZQ2</accession>
<proteinExistence type="predicted"/>
<protein>
    <recommendedName>
        <fullName evidence="4">Peptidase S1 domain-containing protein</fullName>
    </recommendedName>
</protein>
<gene>
    <name evidence="2" type="ORF">OBRU01_09888</name>
</gene>
<keyword evidence="3" id="KW-1185">Reference proteome</keyword>
<sequence>MYLTVFTYLTIVSCYGAHRMPHDDKHFPDIIKQQVDSAVDRFILKRSSALARIESTVTPNTTSIQTTLPKKWQVARVTRKHYEIINLLWRKTNIFVNDESTTPKHKQDNITKKMFDLNHQYIFSSHPPIPQSVTPSYIEFYYSYDTDPKNPMLTKTRNKKSYSKSSIYYIPRFFTDFRNGTIHSPNIETKSSLVSSSTNEESYTKTILSNCKTLQTESKQTERKNQIESTTLYDKIKFFELYDKHTRVPFTKKVNDLDFQYSDSTTKMIESNNVSDILLEDVDQSDNEHNETKHPNKSIVGTGKNSSESCFNRIEENILNVTTERSTNPTSYVTNKSHVQSNPKEYNYYFSYVNKSVSWSDYPFAAVYVYEQAQVHCDAASISAHWLVASGSCLSRLKRSPVLGTGRSAFVAYCGDSWWQPERVSYVKKSVVHPWYHPRDWTRRHLYNIVALQGLFYPCDKIVTECEKK</sequence>
<feature type="region of interest" description="Disordered" evidence="1">
    <location>
        <begin position="285"/>
        <end position="304"/>
    </location>
</feature>
<name>A0A0L7KZQ2_OPEBR</name>
<dbReference type="AlphaFoldDB" id="A0A0L7KZQ2"/>
<dbReference type="SUPFAM" id="SSF50494">
    <property type="entry name" value="Trypsin-like serine proteases"/>
    <property type="match status" value="1"/>
</dbReference>
<dbReference type="InterPro" id="IPR009003">
    <property type="entry name" value="Peptidase_S1_PA"/>
</dbReference>
<evidence type="ECO:0000313" key="3">
    <source>
        <dbReference type="Proteomes" id="UP000037510"/>
    </source>
</evidence>
<comment type="caution">
    <text evidence="2">The sequence shown here is derived from an EMBL/GenBank/DDBJ whole genome shotgun (WGS) entry which is preliminary data.</text>
</comment>